<gene>
    <name evidence="4" type="ORF">JFN93_10595</name>
</gene>
<evidence type="ECO:0000256" key="2">
    <source>
        <dbReference type="ARBA" id="ARBA00023002"/>
    </source>
</evidence>
<keyword evidence="2" id="KW-0560">Oxidoreductase</keyword>
<evidence type="ECO:0000259" key="3">
    <source>
        <dbReference type="SMART" id="SM00829"/>
    </source>
</evidence>
<keyword evidence="5" id="KW-1185">Reference proteome</keyword>
<dbReference type="Pfam" id="PF00107">
    <property type="entry name" value="ADH_zinc_N"/>
    <property type="match status" value="1"/>
</dbReference>
<dbReference type="RefSeq" id="WP_199384054.1">
    <property type="nucleotide sequence ID" value="NZ_JAEMHM010000008.1"/>
</dbReference>
<dbReference type="Gene3D" id="3.90.180.10">
    <property type="entry name" value="Medium-chain alcohol dehydrogenases, catalytic domain"/>
    <property type="match status" value="1"/>
</dbReference>
<protein>
    <submittedName>
        <fullName evidence="4">Zinc-binding dehydrogenase</fullName>
    </submittedName>
</protein>
<dbReference type="Pfam" id="PF08240">
    <property type="entry name" value="ADH_N"/>
    <property type="match status" value="1"/>
</dbReference>
<dbReference type="InterPro" id="IPR036291">
    <property type="entry name" value="NAD(P)-bd_dom_sf"/>
</dbReference>
<dbReference type="GO" id="GO:0070402">
    <property type="term" value="F:NADPH binding"/>
    <property type="evidence" value="ECO:0007669"/>
    <property type="project" value="TreeGrafter"/>
</dbReference>
<dbReference type="InterPro" id="IPR013154">
    <property type="entry name" value="ADH-like_N"/>
</dbReference>
<accession>A0A8J7M0H1</accession>
<dbReference type="SUPFAM" id="SSF51735">
    <property type="entry name" value="NAD(P)-binding Rossmann-fold domains"/>
    <property type="match status" value="1"/>
</dbReference>
<dbReference type="GO" id="GO:0016651">
    <property type="term" value="F:oxidoreductase activity, acting on NAD(P)H"/>
    <property type="evidence" value="ECO:0007669"/>
    <property type="project" value="TreeGrafter"/>
</dbReference>
<dbReference type="SMART" id="SM00829">
    <property type="entry name" value="PKS_ER"/>
    <property type="match status" value="1"/>
</dbReference>
<feature type="domain" description="Enoyl reductase (ER)" evidence="3">
    <location>
        <begin position="18"/>
        <end position="335"/>
    </location>
</feature>
<dbReference type="InterPro" id="IPR011032">
    <property type="entry name" value="GroES-like_sf"/>
</dbReference>
<dbReference type="CDD" id="cd08291">
    <property type="entry name" value="ETR_like_1"/>
    <property type="match status" value="1"/>
</dbReference>
<dbReference type="PANTHER" id="PTHR48106">
    <property type="entry name" value="QUINONE OXIDOREDUCTASE PIG3-RELATED"/>
    <property type="match status" value="1"/>
</dbReference>
<evidence type="ECO:0000256" key="1">
    <source>
        <dbReference type="ARBA" id="ARBA00022857"/>
    </source>
</evidence>
<dbReference type="InterPro" id="IPR013149">
    <property type="entry name" value="ADH-like_C"/>
</dbReference>
<dbReference type="PANTHER" id="PTHR48106:SF18">
    <property type="entry name" value="QUINONE OXIDOREDUCTASE PIG3"/>
    <property type="match status" value="1"/>
</dbReference>
<keyword evidence="1" id="KW-0521">NADP</keyword>
<evidence type="ECO:0000313" key="5">
    <source>
        <dbReference type="Proteomes" id="UP000636888"/>
    </source>
</evidence>
<reference evidence="4" key="1">
    <citation type="submission" date="2020-12" db="EMBL/GenBank/DDBJ databases">
        <title>Geomonas sp. Red875, isolated from river sediment.</title>
        <authorList>
            <person name="Xu Z."/>
            <person name="Zhang Z."/>
            <person name="Masuda Y."/>
            <person name="Itoh H."/>
            <person name="Senoo K."/>
        </authorList>
    </citation>
    <scope>NUCLEOTIDE SEQUENCE</scope>
    <source>
        <strain evidence="4">Red875</strain>
    </source>
</reference>
<sequence length="340" mass="36494">MTGIPGTMKAVLLSGYDGRRESMTVAEVPVPRPGPGQVLVRMDAAPVNPSDLMFIRGLYGFQKPLPAIPGFEGSGVVVAAGSGVLPRLLLGRRVACAAADPDSAGGTWGEYLAISALRCIRLHRNVELEQGANLLINPLTAWGLLEKVRRGGHGALVQTAAASAVGRMVVKLGIRFSVPTINVVRREEQVELLRREGAEHVLNSAAPEFDEKLAELCHRWAATIGFDAVAGEMSGRVLGAQPAGSTLFVYGALSMEPSRVDPAALIFERKRLEGFWLSVWFGYKSPAEQLRIAGKAQRLLGSDLKTEIRDRIELEELPDALERFAASATGGKVMVLPGRK</sequence>
<dbReference type="Proteomes" id="UP000636888">
    <property type="component" value="Unassembled WGS sequence"/>
</dbReference>
<dbReference type="Gene3D" id="3.40.50.720">
    <property type="entry name" value="NAD(P)-binding Rossmann-like Domain"/>
    <property type="match status" value="1"/>
</dbReference>
<organism evidence="4 5">
    <name type="scientific">Geomesophilobacter sediminis</name>
    <dbReference type="NCBI Taxonomy" id="2798584"/>
    <lineage>
        <taxon>Bacteria</taxon>
        <taxon>Pseudomonadati</taxon>
        <taxon>Thermodesulfobacteriota</taxon>
        <taxon>Desulfuromonadia</taxon>
        <taxon>Geobacterales</taxon>
        <taxon>Geobacteraceae</taxon>
        <taxon>Geomesophilobacter</taxon>
    </lineage>
</organism>
<evidence type="ECO:0000313" key="4">
    <source>
        <dbReference type="EMBL" id="MBJ6725157.1"/>
    </source>
</evidence>
<comment type="caution">
    <text evidence="4">The sequence shown here is derived from an EMBL/GenBank/DDBJ whole genome shotgun (WGS) entry which is preliminary data.</text>
</comment>
<dbReference type="SUPFAM" id="SSF50129">
    <property type="entry name" value="GroES-like"/>
    <property type="match status" value="1"/>
</dbReference>
<dbReference type="EMBL" id="JAEMHM010000008">
    <property type="protein sequence ID" value="MBJ6725157.1"/>
    <property type="molecule type" value="Genomic_DNA"/>
</dbReference>
<name>A0A8J7M0H1_9BACT</name>
<dbReference type="AlphaFoldDB" id="A0A8J7M0H1"/>
<dbReference type="InterPro" id="IPR020843">
    <property type="entry name" value="ER"/>
</dbReference>
<proteinExistence type="predicted"/>